<protein>
    <submittedName>
        <fullName evidence="1">Unannotated protein</fullName>
    </submittedName>
</protein>
<proteinExistence type="predicted"/>
<organism evidence="1">
    <name type="scientific">freshwater metagenome</name>
    <dbReference type="NCBI Taxonomy" id="449393"/>
    <lineage>
        <taxon>unclassified sequences</taxon>
        <taxon>metagenomes</taxon>
        <taxon>ecological metagenomes</taxon>
    </lineage>
</organism>
<evidence type="ECO:0000313" key="3">
    <source>
        <dbReference type="EMBL" id="CAB4907130.1"/>
    </source>
</evidence>
<dbReference type="EMBL" id="CAFBMO010000029">
    <property type="protein sequence ID" value="CAB4907130.1"/>
    <property type="molecule type" value="Genomic_DNA"/>
</dbReference>
<reference evidence="1" key="1">
    <citation type="submission" date="2020-05" db="EMBL/GenBank/DDBJ databases">
        <authorList>
            <person name="Chiriac C."/>
            <person name="Salcher M."/>
            <person name="Ghai R."/>
            <person name="Kavagutti S V."/>
        </authorList>
    </citation>
    <scope>NUCLEOTIDE SEQUENCE</scope>
</reference>
<dbReference type="AlphaFoldDB" id="A0A6J6IRH2"/>
<accession>A0A6J6IRH2</accession>
<dbReference type="InterPro" id="IPR032582">
    <property type="entry name" value="DUF4916"/>
</dbReference>
<dbReference type="EMBL" id="CAEZVB010000070">
    <property type="protein sequence ID" value="CAB4626799.1"/>
    <property type="molecule type" value="Genomic_DNA"/>
</dbReference>
<dbReference type="Pfam" id="PF16262">
    <property type="entry name" value="DUF4916"/>
    <property type="match status" value="1"/>
</dbReference>
<dbReference type="Gene3D" id="3.90.79.10">
    <property type="entry name" value="Nucleoside Triphosphate Pyrophosphohydrolase"/>
    <property type="match status" value="1"/>
</dbReference>
<sequence>MSEMLDTQTAWLDEAELASARDRLPIVYVDAVPVRVDALGQVTEVGLLLRVLPDGSISRAIVSGRVLYGERLRDALMRHLEKDLGPMAMPRIPTSPQPFTVVEYFPDPEITGFHDPRQHAVSLAYVVQIDGDCAPSQSALDLIWVSPQEAVSMAFQSQMGGGQDRLVRMALAHCGVLA</sequence>
<dbReference type="EMBL" id="CAEZWR010000017">
    <property type="protein sequence ID" value="CAB4656317.1"/>
    <property type="molecule type" value="Genomic_DNA"/>
</dbReference>
<dbReference type="SUPFAM" id="SSF55811">
    <property type="entry name" value="Nudix"/>
    <property type="match status" value="1"/>
</dbReference>
<evidence type="ECO:0000313" key="2">
    <source>
        <dbReference type="EMBL" id="CAB4656317.1"/>
    </source>
</evidence>
<gene>
    <name evidence="1" type="ORF">UFOPK1908_01230</name>
    <name evidence="2" type="ORF">UFOPK2282_00244</name>
    <name evidence="3" type="ORF">UFOPK3576_00839</name>
</gene>
<evidence type="ECO:0000313" key="1">
    <source>
        <dbReference type="EMBL" id="CAB4626799.1"/>
    </source>
</evidence>
<name>A0A6J6IRH2_9ZZZZ</name>
<dbReference type="InterPro" id="IPR015797">
    <property type="entry name" value="NUDIX_hydrolase-like_dom_sf"/>
</dbReference>